<dbReference type="SUPFAM" id="SSF81296">
    <property type="entry name" value="E set domains"/>
    <property type="match status" value="2"/>
</dbReference>
<sequence length="889" mass="102563">MAQQHHFDTCKAYWFTSQTVLCKLPTEAKDGDARLYYVENGGATLQNLQQHPFITLQARESNTIAVPRYLQNHMQFNVDVTNEKIRQLVQKQLIFAIVQKEQCLFATGVQLWSLFDHTFRYEDSLGVQFTNDKPILRLWAPSAKSVKLHLFDTVKNTKPQILHMQYQHHGMWQIHGEKNWKNKFYLYEVEVFVPKTNRVEKNLVTDPYSLSLAQDSTHSHIIDLDDVDLKPEGWDQLQKPLLKDFMDISLYELHVRDFSILDSSVRPEFRGTFMAFTDTDSFAMQHLQKLSQYGLTHVHLLPVFDIATIHEDRQQQKTCEIPENLARDSKIPQELIGKIRDEDGFNWGYDPFHYAVPEGSYAVNPQGSARIKEMRSMVTSLAKIGLRVVMDVVYNHTHSSGQHQRSVLDKIVPGYYYRLQQNGYVQNTTCCPDTATEHAMMEKLMIDTLVIWAKYYKIDGFRFDLMGHHTVDNLHNIRRALDQLTPEKDGVDGKKIYLYGEGWTFGSLHNIYPQKVMNQINARGTGIGTFNDRLRDTARGGNFEHRTKSDQGFVTGLFYDYNNCADNSETSGNLQHQRQKLVNYANNIRVSLAGGLADFPLYQDNDKTVYGFEIDYRGAPCGYTSQPYECINYISAHDNYTLWDQICAKAPFHNNNRTPNTATTTERIAMQNLGLSLVLLGQGIPFIHAGSEIARSKSGDGDSYNSGDWFNKLDLSYATNNWGVGIPCKEKNYHEWDFWRPRLQDENLQTTTPHILECFAQFLRVLKVRYSSKLFRLPNAKEIKRRVKFLNANAQNLPGVIVMLIDNSDFVFDKQYKNIVMAFNAAPQQVEFSHALLQGQWKLHPALTEPVFISVRGKKHRIDSNLREVAHHQKLILPPRSCTVYLQER</sequence>
<dbReference type="InterPro" id="IPR014756">
    <property type="entry name" value="Ig_E-set"/>
</dbReference>
<protein>
    <submittedName>
        <fullName evidence="5">Alpha-1,6-glucosidase</fullName>
    </submittedName>
</protein>
<evidence type="ECO:0000259" key="2">
    <source>
        <dbReference type="Pfam" id="PF02922"/>
    </source>
</evidence>
<evidence type="ECO:0000256" key="1">
    <source>
        <dbReference type="ARBA" id="ARBA00008061"/>
    </source>
</evidence>
<dbReference type="GO" id="GO:0051060">
    <property type="term" value="F:pullulanase activity"/>
    <property type="evidence" value="ECO:0007669"/>
    <property type="project" value="InterPro"/>
</dbReference>
<dbReference type="Pfam" id="PF11852">
    <property type="entry name" value="Pullul_strch_C"/>
    <property type="match status" value="1"/>
</dbReference>
<dbReference type="AlphaFoldDB" id="A0A5S9F7S5"/>
<dbReference type="Gene3D" id="2.60.40.10">
    <property type="entry name" value="Immunoglobulins"/>
    <property type="match status" value="1"/>
</dbReference>
<evidence type="ECO:0000313" key="5">
    <source>
        <dbReference type="EMBL" id="BBM87964.1"/>
    </source>
</evidence>
<dbReference type="InterPro" id="IPR024561">
    <property type="entry name" value="Pullul_strch_C"/>
</dbReference>
<dbReference type="Gene3D" id="2.60.40.1130">
    <property type="entry name" value="Rab geranylgeranyltransferase alpha-subunit, insert domain"/>
    <property type="match status" value="1"/>
</dbReference>
<dbReference type="InterPro" id="IPR017853">
    <property type="entry name" value="GH"/>
</dbReference>
<dbReference type="SUPFAM" id="SSF51011">
    <property type="entry name" value="Glycosyl hydrolase domain"/>
    <property type="match status" value="1"/>
</dbReference>
<dbReference type="InterPro" id="IPR040671">
    <property type="entry name" value="Pullulanase_N2"/>
</dbReference>
<dbReference type="PANTHER" id="PTHR43002">
    <property type="entry name" value="GLYCOGEN DEBRANCHING ENZYME"/>
    <property type="match status" value="1"/>
</dbReference>
<reference evidence="5 6" key="1">
    <citation type="submission" date="2019-08" db="EMBL/GenBank/DDBJ databases">
        <title>Complete genome sequence of Candidatus Uab amorphum.</title>
        <authorList>
            <person name="Shiratori T."/>
            <person name="Suzuki S."/>
            <person name="Kakizawa Y."/>
            <person name="Ishida K."/>
        </authorList>
    </citation>
    <scope>NUCLEOTIDE SEQUENCE [LARGE SCALE GENOMIC DNA]</scope>
    <source>
        <strain evidence="5 6">SRT547</strain>
    </source>
</reference>
<evidence type="ECO:0000259" key="4">
    <source>
        <dbReference type="Pfam" id="PF17967"/>
    </source>
</evidence>
<gene>
    <name evidence="5" type="ORF">UABAM_06380</name>
</gene>
<feature type="domain" description="Pullulanase N2" evidence="4">
    <location>
        <begin position="11"/>
        <end position="116"/>
    </location>
</feature>
<dbReference type="EMBL" id="AP019860">
    <property type="protein sequence ID" value="BBM87964.1"/>
    <property type="molecule type" value="Genomic_DNA"/>
</dbReference>
<accession>A0A5S9F7S5</accession>
<dbReference type="NCBIfam" id="TIGR02103">
    <property type="entry name" value="pullul_strch"/>
    <property type="match status" value="1"/>
</dbReference>
<name>A0A5S9F7S5_UABAM</name>
<organism evidence="5 6">
    <name type="scientific">Uabimicrobium amorphum</name>
    <dbReference type="NCBI Taxonomy" id="2596890"/>
    <lineage>
        <taxon>Bacteria</taxon>
        <taxon>Pseudomonadati</taxon>
        <taxon>Planctomycetota</taxon>
        <taxon>Candidatus Uabimicrobiia</taxon>
        <taxon>Candidatus Uabimicrobiales</taxon>
        <taxon>Candidatus Uabimicrobiaceae</taxon>
        <taxon>Candidatus Uabimicrobium</taxon>
    </lineage>
</organism>
<proteinExistence type="inferred from homology"/>
<comment type="similarity">
    <text evidence="1">Belongs to the glycosyl hydrolase 13 family.</text>
</comment>
<dbReference type="Pfam" id="PF17967">
    <property type="entry name" value="Pullulanase_N2"/>
    <property type="match status" value="1"/>
</dbReference>
<dbReference type="Proteomes" id="UP000326354">
    <property type="component" value="Chromosome"/>
</dbReference>
<dbReference type="CDD" id="cd02860">
    <property type="entry name" value="E_set_Pullulanase"/>
    <property type="match status" value="1"/>
</dbReference>
<feature type="domain" description="Alpha-1,6-glucosidases pullulanase-type C-terminal" evidence="3">
    <location>
        <begin position="717"/>
        <end position="887"/>
    </location>
</feature>
<dbReference type="CDD" id="cd11341">
    <property type="entry name" value="AmyAc_Pullulanase_LD-like"/>
    <property type="match status" value="1"/>
</dbReference>
<dbReference type="KEGG" id="uam:UABAM_06380"/>
<dbReference type="SUPFAM" id="SSF51445">
    <property type="entry name" value="(Trans)glycosidases"/>
    <property type="match status" value="1"/>
</dbReference>
<dbReference type="InterPro" id="IPR013783">
    <property type="entry name" value="Ig-like_fold"/>
</dbReference>
<dbReference type="Gene3D" id="3.20.20.80">
    <property type="entry name" value="Glycosidases"/>
    <property type="match status" value="1"/>
</dbReference>
<dbReference type="InterPro" id="IPR004193">
    <property type="entry name" value="Glyco_hydro_13_N"/>
</dbReference>
<dbReference type="InterPro" id="IPR011839">
    <property type="entry name" value="Pullul_strch"/>
</dbReference>
<evidence type="ECO:0000313" key="6">
    <source>
        <dbReference type="Proteomes" id="UP000326354"/>
    </source>
</evidence>
<keyword evidence="6" id="KW-1185">Reference proteome</keyword>
<dbReference type="RefSeq" id="WP_151972009.1">
    <property type="nucleotide sequence ID" value="NZ_AP019860.1"/>
</dbReference>
<dbReference type="Pfam" id="PF02922">
    <property type="entry name" value="CBM_48"/>
    <property type="match status" value="1"/>
</dbReference>
<evidence type="ECO:0000259" key="3">
    <source>
        <dbReference type="Pfam" id="PF11852"/>
    </source>
</evidence>
<dbReference type="GO" id="GO:0005975">
    <property type="term" value="P:carbohydrate metabolic process"/>
    <property type="evidence" value="ECO:0007669"/>
    <property type="project" value="InterPro"/>
</dbReference>
<feature type="domain" description="Glycoside hydrolase family 13 N-terminal" evidence="2">
    <location>
        <begin position="125"/>
        <end position="209"/>
    </location>
</feature>
<dbReference type="OrthoDB" id="226102at2"/>